<keyword evidence="2" id="KW-1185">Reference proteome</keyword>
<gene>
    <name evidence="1" type="ORF">QJS10_CPA01g01726</name>
</gene>
<dbReference type="AlphaFoldDB" id="A0AAV9FN49"/>
<evidence type="ECO:0000313" key="1">
    <source>
        <dbReference type="EMBL" id="KAK1326981.1"/>
    </source>
</evidence>
<dbReference type="Proteomes" id="UP001180020">
    <property type="component" value="Unassembled WGS sequence"/>
</dbReference>
<dbReference type="PANTHER" id="PTHR36617:SF15">
    <property type="entry name" value="REVERSE TRANSCRIPTASE ZINC-BINDING DOMAIN-CONTAINING PROTEIN"/>
    <property type="match status" value="1"/>
</dbReference>
<proteinExistence type="predicted"/>
<organism evidence="1 2">
    <name type="scientific">Acorus calamus</name>
    <name type="common">Sweet flag</name>
    <dbReference type="NCBI Taxonomy" id="4465"/>
    <lineage>
        <taxon>Eukaryota</taxon>
        <taxon>Viridiplantae</taxon>
        <taxon>Streptophyta</taxon>
        <taxon>Embryophyta</taxon>
        <taxon>Tracheophyta</taxon>
        <taxon>Spermatophyta</taxon>
        <taxon>Magnoliopsida</taxon>
        <taxon>Liliopsida</taxon>
        <taxon>Acoraceae</taxon>
        <taxon>Acorus</taxon>
    </lineage>
</organism>
<evidence type="ECO:0000313" key="2">
    <source>
        <dbReference type="Proteomes" id="UP001180020"/>
    </source>
</evidence>
<dbReference type="EMBL" id="JAUJYO010000001">
    <property type="protein sequence ID" value="KAK1326981.1"/>
    <property type="molecule type" value="Genomic_DNA"/>
</dbReference>
<reference evidence="1" key="1">
    <citation type="journal article" date="2023" name="Nat. Commun.">
        <title>Diploid and tetraploid genomes of Acorus and the evolution of monocots.</title>
        <authorList>
            <person name="Ma L."/>
            <person name="Liu K.W."/>
            <person name="Li Z."/>
            <person name="Hsiao Y.Y."/>
            <person name="Qi Y."/>
            <person name="Fu T."/>
            <person name="Tang G.D."/>
            <person name="Zhang D."/>
            <person name="Sun W.H."/>
            <person name="Liu D.K."/>
            <person name="Li Y."/>
            <person name="Chen G.Z."/>
            <person name="Liu X.D."/>
            <person name="Liao X.Y."/>
            <person name="Jiang Y.T."/>
            <person name="Yu X."/>
            <person name="Hao Y."/>
            <person name="Huang J."/>
            <person name="Zhao X.W."/>
            <person name="Ke S."/>
            <person name="Chen Y.Y."/>
            <person name="Wu W.L."/>
            <person name="Hsu J.L."/>
            <person name="Lin Y.F."/>
            <person name="Huang M.D."/>
            <person name="Li C.Y."/>
            <person name="Huang L."/>
            <person name="Wang Z.W."/>
            <person name="Zhao X."/>
            <person name="Zhong W.Y."/>
            <person name="Peng D.H."/>
            <person name="Ahmad S."/>
            <person name="Lan S."/>
            <person name="Zhang J.S."/>
            <person name="Tsai W.C."/>
            <person name="Van de Peer Y."/>
            <person name="Liu Z.J."/>
        </authorList>
    </citation>
    <scope>NUCLEOTIDE SEQUENCE</scope>
    <source>
        <strain evidence="1">CP</strain>
    </source>
</reference>
<reference evidence="1" key="2">
    <citation type="submission" date="2023-06" db="EMBL/GenBank/DDBJ databases">
        <authorList>
            <person name="Ma L."/>
            <person name="Liu K.-W."/>
            <person name="Li Z."/>
            <person name="Hsiao Y.-Y."/>
            <person name="Qi Y."/>
            <person name="Fu T."/>
            <person name="Tang G."/>
            <person name="Zhang D."/>
            <person name="Sun W.-H."/>
            <person name="Liu D.-K."/>
            <person name="Li Y."/>
            <person name="Chen G.-Z."/>
            <person name="Liu X.-D."/>
            <person name="Liao X.-Y."/>
            <person name="Jiang Y.-T."/>
            <person name="Yu X."/>
            <person name="Hao Y."/>
            <person name="Huang J."/>
            <person name="Zhao X.-W."/>
            <person name="Ke S."/>
            <person name="Chen Y.-Y."/>
            <person name="Wu W.-L."/>
            <person name="Hsu J.-L."/>
            <person name="Lin Y.-F."/>
            <person name="Huang M.-D."/>
            <person name="Li C.-Y."/>
            <person name="Huang L."/>
            <person name="Wang Z.-W."/>
            <person name="Zhao X."/>
            <person name="Zhong W.-Y."/>
            <person name="Peng D.-H."/>
            <person name="Ahmad S."/>
            <person name="Lan S."/>
            <person name="Zhang J.-S."/>
            <person name="Tsai W.-C."/>
            <person name="Van De Peer Y."/>
            <person name="Liu Z.-J."/>
        </authorList>
    </citation>
    <scope>NUCLEOTIDE SEQUENCE</scope>
    <source>
        <strain evidence="1">CP</strain>
        <tissue evidence="1">Leaves</tissue>
    </source>
</reference>
<accession>A0AAV9FN49</accession>
<sequence length="98" mass="10963">MSSTDGFIDGRVISFWSDVWLGEGSLKSRFPNLYEAAVEKDSVIADFWIGNPTSGHWDVQMRQNLRGADADLIVDLFVARAPVHVLDRGIRGPREMEA</sequence>
<name>A0AAV9FN49_ACOCL</name>
<comment type="caution">
    <text evidence="1">The sequence shown here is derived from an EMBL/GenBank/DDBJ whole genome shotgun (WGS) entry which is preliminary data.</text>
</comment>
<protein>
    <submittedName>
        <fullName evidence="1">Uncharacterized protein</fullName>
    </submittedName>
</protein>
<dbReference type="PANTHER" id="PTHR36617">
    <property type="entry name" value="PROTEIN, PUTATIVE-RELATED"/>
    <property type="match status" value="1"/>
</dbReference>